<name>A0A843WNX9_COLES</name>
<gene>
    <name evidence="3" type="ORF">Taro_041130</name>
</gene>
<feature type="compositionally biased region" description="Low complexity" evidence="1">
    <location>
        <begin position="81"/>
        <end position="90"/>
    </location>
</feature>
<dbReference type="EMBL" id="NMUH01004081">
    <property type="protein sequence ID" value="MQM08278.1"/>
    <property type="molecule type" value="Genomic_DNA"/>
</dbReference>
<dbReference type="Pfam" id="PF24497">
    <property type="entry name" value="MIT_ATG1"/>
    <property type="match status" value="1"/>
</dbReference>
<organism evidence="3 4">
    <name type="scientific">Colocasia esculenta</name>
    <name type="common">Wild taro</name>
    <name type="synonym">Arum esculentum</name>
    <dbReference type="NCBI Taxonomy" id="4460"/>
    <lineage>
        <taxon>Eukaryota</taxon>
        <taxon>Viridiplantae</taxon>
        <taxon>Streptophyta</taxon>
        <taxon>Embryophyta</taxon>
        <taxon>Tracheophyta</taxon>
        <taxon>Spermatophyta</taxon>
        <taxon>Magnoliopsida</taxon>
        <taxon>Liliopsida</taxon>
        <taxon>Araceae</taxon>
        <taxon>Aroideae</taxon>
        <taxon>Colocasieae</taxon>
        <taxon>Colocasia</taxon>
    </lineage>
</organism>
<dbReference type="OrthoDB" id="346907at2759"/>
<dbReference type="InterPro" id="IPR056281">
    <property type="entry name" value="MIT_ATG1a/b/c"/>
</dbReference>
<evidence type="ECO:0000313" key="3">
    <source>
        <dbReference type="EMBL" id="MQM08278.1"/>
    </source>
</evidence>
<evidence type="ECO:0000259" key="2">
    <source>
        <dbReference type="Pfam" id="PF24497"/>
    </source>
</evidence>
<protein>
    <recommendedName>
        <fullName evidence="2">ATG1a/b/c MIT domain-containing protein</fullName>
    </recommendedName>
</protein>
<feature type="region of interest" description="Disordered" evidence="1">
    <location>
        <begin position="81"/>
        <end position="100"/>
    </location>
</feature>
<dbReference type="AlphaFoldDB" id="A0A843WNX9"/>
<keyword evidence="4" id="KW-1185">Reference proteome</keyword>
<evidence type="ECO:0000313" key="4">
    <source>
        <dbReference type="Proteomes" id="UP000652761"/>
    </source>
</evidence>
<proteinExistence type="predicted"/>
<sequence>MFMYLCKCGPAYAASTYRICAPYFLHLVIDYKSLNLILCTLHECLQLSAGLQLESFSVELVALAVWKEAVRICSDWLSSSSETAHHSSSTKGPESDVKDKSISLSRDVDFSRPETVYSWVEQGFLAAFDRAEMISNDLQDMDGNSEMPDAMEIIFQTALTAGKRGAVSNYFYSFFMLCFAVRLREKYVEVLFDKSGTKMAKLNCPGSMNLWGMGAMQWLHIQRQPLYFRLF</sequence>
<comment type="caution">
    <text evidence="3">The sequence shown here is derived from an EMBL/GenBank/DDBJ whole genome shotgun (WGS) entry which is preliminary data.</text>
</comment>
<dbReference type="Proteomes" id="UP000652761">
    <property type="component" value="Unassembled WGS sequence"/>
</dbReference>
<reference evidence="3" key="1">
    <citation type="submission" date="2017-07" db="EMBL/GenBank/DDBJ databases">
        <title>Taro Niue Genome Assembly and Annotation.</title>
        <authorList>
            <person name="Atibalentja N."/>
            <person name="Keating K."/>
            <person name="Fields C.J."/>
        </authorList>
    </citation>
    <scope>NUCLEOTIDE SEQUENCE</scope>
    <source>
        <strain evidence="3">Niue_2</strain>
        <tissue evidence="3">Leaf</tissue>
    </source>
</reference>
<feature type="domain" description="ATG1a/b/c MIT" evidence="2">
    <location>
        <begin position="33"/>
        <end position="139"/>
    </location>
</feature>
<evidence type="ECO:0000256" key="1">
    <source>
        <dbReference type="SAM" id="MobiDB-lite"/>
    </source>
</evidence>
<accession>A0A843WNX9</accession>